<proteinExistence type="predicted"/>
<dbReference type="AlphaFoldDB" id="A0A3M3ACQ4"/>
<name>A0A3M3ACQ4_PSEYM</name>
<comment type="caution">
    <text evidence="1">The sequence shown here is derived from an EMBL/GenBank/DDBJ whole genome shotgun (WGS) entry which is preliminary data.</text>
</comment>
<evidence type="ECO:0000313" key="2">
    <source>
        <dbReference type="Proteomes" id="UP000282378"/>
    </source>
</evidence>
<dbReference type="EMBL" id="RBNL01000719">
    <property type="protein sequence ID" value="RML98056.1"/>
    <property type="molecule type" value="Genomic_DNA"/>
</dbReference>
<gene>
    <name evidence="1" type="ORF">APX70_04011</name>
</gene>
<sequence length="45" mass="5205">YGGRLHGRRLDKFKLGHSFKQAFVQGEFGKHGCYLDEKQKYSCIA</sequence>
<feature type="non-terminal residue" evidence="1">
    <location>
        <position position="1"/>
    </location>
</feature>
<accession>A0A3M3ACQ4</accession>
<protein>
    <submittedName>
        <fullName evidence="1">Uncharacterized protein</fullName>
    </submittedName>
</protein>
<dbReference type="Proteomes" id="UP000282378">
    <property type="component" value="Unassembled WGS sequence"/>
</dbReference>
<reference evidence="1 2" key="1">
    <citation type="submission" date="2018-08" db="EMBL/GenBank/DDBJ databases">
        <title>Recombination of ecologically and evolutionarily significant loci maintains genetic cohesion in the Pseudomonas syringae species complex.</title>
        <authorList>
            <person name="Dillon M."/>
            <person name="Thakur S."/>
            <person name="Almeida R.N.D."/>
            <person name="Weir B.S."/>
            <person name="Guttman D.S."/>
        </authorList>
    </citation>
    <scope>NUCLEOTIDE SEQUENCE [LARGE SCALE GENOMIC DNA]</scope>
    <source>
        <strain evidence="1 2">88_10</strain>
    </source>
</reference>
<organism evidence="1 2">
    <name type="scientific">Pseudomonas syringae pv. maculicola</name>
    <dbReference type="NCBI Taxonomy" id="59511"/>
    <lineage>
        <taxon>Bacteria</taxon>
        <taxon>Pseudomonadati</taxon>
        <taxon>Pseudomonadota</taxon>
        <taxon>Gammaproteobacteria</taxon>
        <taxon>Pseudomonadales</taxon>
        <taxon>Pseudomonadaceae</taxon>
        <taxon>Pseudomonas</taxon>
    </lineage>
</organism>
<evidence type="ECO:0000313" key="1">
    <source>
        <dbReference type="EMBL" id="RML98056.1"/>
    </source>
</evidence>